<dbReference type="InterPro" id="IPR015946">
    <property type="entry name" value="KH_dom-like_a/b"/>
</dbReference>
<dbReference type="CDD" id="cd01895">
    <property type="entry name" value="EngA2"/>
    <property type="match status" value="1"/>
</dbReference>
<evidence type="ECO:0000256" key="6">
    <source>
        <dbReference type="ARBA" id="ARBA00023134"/>
    </source>
</evidence>
<evidence type="ECO:0000256" key="1">
    <source>
        <dbReference type="ARBA" id="ARBA00008279"/>
    </source>
</evidence>
<dbReference type="Gene3D" id="3.40.50.300">
    <property type="entry name" value="P-loop containing nucleotide triphosphate hydrolases"/>
    <property type="match status" value="2"/>
</dbReference>
<comment type="function">
    <text evidence="8 10">GTPase that plays an essential role in the late steps of ribosome biogenesis.</text>
</comment>
<dbReference type="InterPro" id="IPR027417">
    <property type="entry name" value="P-loop_NTPase"/>
</dbReference>
<evidence type="ECO:0000259" key="11">
    <source>
        <dbReference type="PROSITE" id="PS51712"/>
    </source>
</evidence>
<dbReference type="FunFam" id="3.30.300.20:FF:000004">
    <property type="entry name" value="GTPase Der"/>
    <property type="match status" value="1"/>
</dbReference>
<dbReference type="SUPFAM" id="SSF52540">
    <property type="entry name" value="P-loop containing nucleoside triphosphate hydrolases"/>
    <property type="match status" value="2"/>
</dbReference>
<dbReference type="Pfam" id="PF14714">
    <property type="entry name" value="KH_dom-like"/>
    <property type="match status" value="1"/>
</dbReference>
<feature type="domain" description="EngA-type G" evidence="11">
    <location>
        <begin position="3"/>
        <end position="167"/>
    </location>
</feature>
<feature type="domain" description="EngA-type G" evidence="11">
    <location>
        <begin position="176"/>
        <end position="351"/>
    </location>
</feature>
<organism evidence="12 13">
    <name type="scientific">Eiseniibacteriota bacterium</name>
    <dbReference type="NCBI Taxonomy" id="2212470"/>
    <lineage>
        <taxon>Bacteria</taxon>
        <taxon>Candidatus Eiseniibacteriota</taxon>
    </lineage>
</organism>
<evidence type="ECO:0000256" key="3">
    <source>
        <dbReference type="ARBA" id="ARBA00022517"/>
    </source>
</evidence>
<evidence type="ECO:0000256" key="5">
    <source>
        <dbReference type="ARBA" id="ARBA00022741"/>
    </source>
</evidence>
<dbReference type="CDD" id="cd01894">
    <property type="entry name" value="EngA1"/>
    <property type="match status" value="1"/>
</dbReference>
<dbReference type="GO" id="GO:0043022">
    <property type="term" value="F:ribosome binding"/>
    <property type="evidence" value="ECO:0007669"/>
    <property type="project" value="TreeGrafter"/>
</dbReference>
<comment type="subunit">
    <text evidence="8">Associates with the 50S ribosomal subunit.</text>
</comment>
<proteinExistence type="inferred from homology"/>
<dbReference type="Proteomes" id="UP000317691">
    <property type="component" value="Unassembled WGS sequence"/>
</dbReference>
<dbReference type="FunFam" id="3.40.50.300:FF:000040">
    <property type="entry name" value="GTPase Der"/>
    <property type="match status" value="1"/>
</dbReference>
<keyword evidence="4 10" id="KW-0677">Repeat</keyword>
<feature type="binding site" evidence="8">
    <location>
        <begin position="182"/>
        <end position="189"/>
    </location>
    <ligand>
        <name>GTP</name>
        <dbReference type="ChEBI" id="CHEBI:37565"/>
        <label>2</label>
    </ligand>
</feature>
<dbReference type="Pfam" id="PF01926">
    <property type="entry name" value="MMR_HSR1"/>
    <property type="match status" value="2"/>
</dbReference>
<dbReference type="GO" id="GO:0005525">
    <property type="term" value="F:GTP binding"/>
    <property type="evidence" value="ECO:0007669"/>
    <property type="project" value="UniProtKB-UniRule"/>
</dbReference>
<dbReference type="NCBIfam" id="TIGR00231">
    <property type="entry name" value="small_GTP"/>
    <property type="match status" value="2"/>
</dbReference>
<dbReference type="InterPro" id="IPR032859">
    <property type="entry name" value="KH_dom-like"/>
</dbReference>
<evidence type="ECO:0000313" key="12">
    <source>
        <dbReference type="EMBL" id="TMQ65008.1"/>
    </source>
</evidence>
<dbReference type="HAMAP" id="MF_00195">
    <property type="entry name" value="GTPase_Der"/>
    <property type="match status" value="1"/>
</dbReference>
<sequence length="437" mass="48384">MLPIVAIVGRPNVGKSTLFNRLLGQRRAIVDELSGLTRDRHYAEAEWSGRHFLLVDTGGIDPGSPHPIQRQVLSQTAQALEEADVALLVVDATQGIMPLDREVADRVRRRGRPMLVIANKADSAAREEDLADFYSLGIGDPIPVSALHGRGSGELLDEVIGCLPEPEETPEVEGAIRIAVVGRPNVGKSSLVNRLLGKERMVVDSVAGTTRDAVDTTFERGGRTYVLVDTAGLRRDRKVTDPVEYYSVTRALRAISRADLVILVIDVSREPSRQDAHLAALAEDQGKGIVVVFNKWDLVDDPVGVRQLIDEEFPRQYPFLGFVPRLYVSAESGKGVPRVLPACTEVYEEYARSIPTAELNRAVHEILGRVTPPATPSGRHLKLYYAAQTGSRPPTFSLFVNNPRYRQKNYVSYLERELRERFGFQGTPIVLEWKASH</sequence>
<evidence type="ECO:0000313" key="13">
    <source>
        <dbReference type="Proteomes" id="UP000317691"/>
    </source>
</evidence>
<dbReference type="NCBIfam" id="TIGR03594">
    <property type="entry name" value="GTPase_EngA"/>
    <property type="match status" value="1"/>
</dbReference>
<keyword evidence="5 8" id="KW-0547">Nucleotide-binding</keyword>
<evidence type="ECO:0000256" key="9">
    <source>
        <dbReference type="PROSITE-ProRule" id="PRU01049"/>
    </source>
</evidence>
<evidence type="ECO:0000256" key="8">
    <source>
        <dbReference type="HAMAP-Rule" id="MF_00195"/>
    </source>
</evidence>
<feature type="binding site" evidence="8">
    <location>
        <begin position="119"/>
        <end position="122"/>
    </location>
    <ligand>
        <name>GTP</name>
        <dbReference type="ChEBI" id="CHEBI:37565"/>
        <label>1</label>
    </ligand>
</feature>
<dbReference type="PRINTS" id="PR00326">
    <property type="entry name" value="GTP1OBG"/>
</dbReference>
<dbReference type="EMBL" id="VBOZ01000015">
    <property type="protein sequence ID" value="TMQ65008.1"/>
    <property type="molecule type" value="Genomic_DNA"/>
</dbReference>
<dbReference type="PANTHER" id="PTHR43834">
    <property type="entry name" value="GTPASE DER"/>
    <property type="match status" value="1"/>
</dbReference>
<evidence type="ECO:0000256" key="7">
    <source>
        <dbReference type="ARBA" id="ARBA00032345"/>
    </source>
</evidence>
<feature type="binding site" evidence="8">
    <location>
        <begin position="294"/>
        <end position="297"/>
    </location>
    <ligand>
        <name>GTP</name>
        <dbReference type="ChEBI" id="CHEBI:37565"/>
        <label>2</label>
    </ligand>
</feature>
<comment type="similarity">
    <text evidence="1 8 9 10">Belongs to the TRAFAC class TrmE-Era-EngA-EngB-Septin-like GTPase superfamily. EngA (Der) GTPase family.</text>
</comment>
<dbReference type="AlphaFoldDB" id="A0A538TN07"/>
<keyword evidence="6 8" id="KW-0342">GTP-binding</keyword>
<dbReference type="Gene3D" id="3.30.300.20">
    <property type="match status" value="1"/>
</dbReference>
<gene>
    <name evidence="8 12" type="primary">der</name>
    <name evidence="12" type="ORF">E6K79_05790</name>
</gene>
<keyword evidence="3 8" id="KW-0690">Ribosome biogenesis</keyword>
<feature type="binding site" evidence="8">
    <location>
        <begin position="9"/>
        <end position="16"/>
    </location>
    <ligand>
        <name>GTP</name>
        <dbReference type="ChEBI" id="CHEBI:37565"/>
        <label>1</label>
    </ligand>
</feature>
<feature type="binding site" evidence="8">
    <location>
        <begin position="56"/>
        <end position="60"/>
    </location>
    <ligand>
        <name>GTP</name>
        <dbReference type="ChEBI" id="CHEBI:37565"/>
        <label>1</label>
    </ligand>
</feature>
<evidence type="ECO:0000256" key="2">
    <source>
        <dbReference type="ARBA" id="ARBA00020953"/>
    </source>
</evidence>
<comment type="caution">
    <text evidence="12">The sequence shown here is derived from an EMBL/GenBank/DDBJ whole genome shotgun (WGS) entry which is preliminary data.</text>
</comment>
<reference evidence="12 13" key="1">
    <citation type="journal article" date="2019" name="Nat. Microbiol.">
        <title>Mediterranean grassland soil C-N compound turnover is dependent on rainfall and depth, and is mediated by genomically divergent microorganisms.</title>
        <authorList>
            <person name="Diamond S."/>
            <person name="Andeer P.F."/>
            <person name="Li Z."/>
            <person name="Crits-Christoph A."/>
            <person name="Burstein D."/>
            <person name="Anantharaman K."/>
            <person name="Lane K.R."/>
            <person name="Thomas B.C."/>
            <person name="Pan C."/>
            <person name="Northen T.R."/>
            <person name="Banfield J.F."/>
        </authorList>
    </citation>
    <scope>NUCLEOTIDE SEQUENCE [LARGE SCALE GENOMIC DNA]</scope>
    <source>
        <strain evidence="12">WS_9</strain>
    </source>
</reference>
<dbReference type="InterPro" id="IPR031166">
    <property type="entry name" value="G_ENGA"/>
</dbReference>
<dbReference type="PANTHER" id="PTHR43834:SF6">
    <property type="entry name" value="GTPASE DER"/>
    <property type="match status" value="1"/>
</dbReference>
<dbReference type="PIRSF" id="PIRSF006485">
    <property type="entry name" value="GTP-binding_EngA"/>
    <property type="match status" value="1"/>
</dbReference>
<evidence type="ECO:0000256" key="4">
    <source>
        <dbReference type="ARBA" id="ARBA00022737"/>
    </source>
</evidence>
<dbReference type="InterPro" id="IPR005225">
    <property type="entry name" value="Small_GTP-bd"/>
</dbReference>
<dbReference type="InterPro" id="IPR016484">
    <property type="entry name" value="GTPase_Der"/>
</dbReference>
<protein>
    <recommendedName>
        <fullName evidence="2 8">GTPase Der</fullName>
    </recommendedName>
    <alternativeName>
        <fullName evidence="7 8">GTP-binding protein EngA</fullName>
    </alternativeName>
</protein>
<dbReference type="GO" id="GO:0042254">
    <property type="term" value="P:ribosome biogenesis"/>
    <property type="evidence" value="ECO:0007669"/>
    <property type="project" value="UniProtKB-KW"/>
</dbReference>
<dbReference type="FunFam" id="3.40.50.300:FF:000057">
    <property type="entry name" value="GTPase Der"/>
    <property type="match status" value="1"/>
</dbReference>
<accession>A0A538TN07</accession>
<evidence type="ECO:0000256" key="10">
    <source>
        <dbReference type="RuleBase" id="RU004481"/>
    </source>
</evidence>
<dbReference type="PROSITE" id="PS51712">
    <property type="entry name" value="G_ENGA"/>
    <property type="match status" value="2"/>
</dbReference>
<feature type="binding site" evidence="8">
    <location>
        <begin position="229"/>
        <end position="233"/>
    </location>
    <ligand>
        <name>GTP</name>
        <dbReference type="ChEBI" id="CHEBI:37565"/>
        <label>2</label>
    </ligand>
</feature>
<dbReference type="InterPro" id="IPR006073">
    <property type="entry name" value="GTP-bd"/>
</dbReference>
<name>A0A538TN07_UNCEI</name>